<keyword evidence="2" id="KW-1185">Reference proteome</keyword>
<dbReference type="EMBL" id="CP051682">
    <property type="protein sequence ID" value="QJD94861.1"/>
    <property type="molecule type" value="Genomic_DNA"/>
</dbReference>
<reference evidence="1 2" key="1">
    <citation type="submission" date="2020-04" db="EMBL/GenBank/DDBJ databases">
        <title>Genome sequencing of novel species.</title>
        <authorList>
            <person name="Heo J."/>
            <person name="Kim S.-J."/>
            <person name="Kim J.-S."/>
            <person name="Hong S.-B."/>
            <person name="Kwon S.-W."/>
        </authorList>
    </citation>
    <scope>NUCLEOTIDE SEQUENCE [LARGE SCALE GENOMIC DNA]</scope>
    <source>
        <strain evidence="1 2">F39-2</strain>
    </source>
</reference>
<sequence>MKRSYLNILVSSILCIANGCGGKNTSSYVDAEGSKKDVKSKILNTGADLLQNKSPLKAFSAYLDGFHFYSGNPHAQMEAHHYVSQLNNDVYQAIIFDGNGSDAKIMGIEYIITARLFKTLPKEEKLLWHSHYYEVKSGELIAPGLPAVAEHELMEKLVSTYGKTIHTWHTDQDRKLPMGSPMLMMGFTHDGQINNQLLADRDKRFNVSTAKNKQDRADIPMPSVDPDANAWEKGVIRQFTITDQADSALHKHQMPVSLDRKHH</sequence>
<name>A0A7L5DVU8_9SPHI</name>
<dbReference type="KEGG" id="mrob:HH214_02685"/>
<evidence type="ECO:0000313" key="2">
    <source>
        <dbReference type="Proteomes" id="UP000503278"/>
    </source>
</evidence>
<organism evidence="1 2">
    <name type="scientific">Mucilaginibacter robiniae</name>
    <dbReference type="NCBI Taxonomy" id="2728022"/>
    <lineage>
        <taxon>Bacteria</taxon>
        <taxon>Pseudomonadati</taxon>
        <taxon>Bacteroidota</taxon>
        <taxon>Sphingobacteriia</taxon>
        <taxon>Sphingobacteriales</taxon>
        <taxon>Sphingobacteriaceae</taxon>
        <taxon>Mucilaginibacter</taxon>
    </lineage>
</organism>
<dbReference type="Pfam" id="PF06884">
    <property type="entry name" value="DUF1264"/>
    <property type="match status" value="1"/>
</dbReference>
<dbReference type="InterPro" id="IPR010686">
    <property type="entry name" value="OBAP-like"/>
</dbReference>
<protein>
    <submittedName>
        <fullName evidence="1">OBAP family protein</fullName>
    </submittedName>
</protein>
<dbReference type="PANTHER" id="PTHR31360:SF0">
    <property type="entry name" value="OIL BODY-ASSOCIATED PROTEIN 1B"/>
    <property type="match status" value="1"/>
</dbReference>
<gene>
    <name evidence="1" type="ORF">HH214_02685</name>
</gene>
<dbReference type="AlphaFoldDB" id="A0A7L5DVU8"/>
<evidence type="ECO:0000313" key="1">
    <source>
        <dbReference type="EMBL" id="QJD94861.1"/>
    </source>
</evidence>
<accession>A0A7L5DVU8</accession>
<dbReference type="Proteomes" id="UP000503278">
    <property type="component" value="Chromosome"/>
</dbReference>
<dbReference type="RefSeq" id="WP_169605878.1">
    <property type="nucleotide sequence ID" value="NZ_CP051682.1"/>
</dbReference>
<dbReference type="PANTHER" id="PTHR31360">
    <property type="match status" value="1"/>
</dbReference>
<proteinExistence type="predicted"/>